<dbReference type="InterPro" id="IPR019350">
    <property type="entry name" value="RNA_pol_I-sp_TIF_RRN6-like"/>
</dbReference>
<feature type="domain" description="RRN6 K-rich C-terminal" evidence="3">
    <location>
        <begin position="900"/>
        <end position="1033"/>
    </location>
</feature>
<dbReference type="OrthoDB" id="4090074at2759"/>
<dbReference type="Pfam" id="PF20639">
    <property type="entry name" value="Rrn6_K-rich"/>
    <property type="match status" value="1"/>
</dbReference>
<evidence type="ECO:0000259" key="2">
    <source>
        <dbReference type="Pfam" id="PF10214"/>
    </source>
</evidence>
<dbReference type="InterPro" id="IPR048537">
    <property type="entry name" value="RRN6_HB"/>
</dbReference>
<dbReference type="Proteomes" id="UP000504636">
    <property type="component" value="Unplaced"/>
</dbReference>
<feature type="compositionally biased region" description="Polar residues" evidence="1">
    <location>
        <begin position="970"/>
        <end position="985"/>
    </location>
</feature>
<dbReference type="RefSeq" id="XP_033583403.1">
    <property type="nucleotide sequence ID" value="XM_033716475.1"/>
</dbReference>
<dbReference type="InterPro" id="IPR048535">
    <property type="entry name" value="RRN6_beta-prop"/>
</dbReference>
<evidence type="ECO:0000256" key="1">
    <source>
        <dbReference type="SAM" id="MobiDB-lite"/>
    </source>
</evidence>
<feature type="region of interest" description="Disordered" evidence="1">
    <location>
        <begin position="932"/>
        <end position="1042"/>
    </location>
</feature>
<feature type="region of interest" description="Disordered" evidence="1">
    <location>
        <begin position="795"/>
        <end position="874"/>
    </location>
</feature>
<protein>
    <recommendedName>
        <fullName evidence="8">RNA polymerase I-specific transcription initiation factor RRN6-like protein</fullName>
    </recommendedName>
</protein>
<name>A0A6A6Z6V2_9PEZI</name>
<feature type="compositionally biased region" description="Basic residues" evidence="1">
    <location>
        <begin position="943"/>
        <end position="957"/>
    </location>
</feature>
<dbReference type="GO" id="GO:0001179">
    <property type="term" value="F:RNA polymerase I general transcription initiation factor binding"/>
    <property type="evidence" value="ECO:0007669"/>
    <property type="project" value="TreeGrafter"/>
</dbReference>
<gene>
    <name evidence="5 7" type="ORF">BDZ99DRAFT_407237</name>
</gene>
<dbReference type="GO" id="GO:0070860">
    <property type="term" value="C:RNA polymerase I core factor complex"/>
    <property type="evidence" value="ECO:0007669"/>
    <property type="project" value="TreeGrafter"/>
</dbReference>
<feature type="domain" description="RRN6 beta-propeller" evidence="2">
    <location>
        <begin position="107"/>
        <end position="483"/>
    </location>
</feature>
<sequence>MAEVPAIDLSYGHFGTPFYDQEKKQWLFPRLPKKHQILKSLTSSTIFSSTDTHDAESEILETIKEKPLYHSIKTLALHNPDLVPALEPLPELSKVSASIVSVISNYDPAVGDILAFGHITDIDVQDTGKFRIAAMPCGETGHMLRIVRVREDRQGWGEDQGVWLNVSSLHKEDGWSGWWPGEGASIRQICFGDSSQSGSFMAARMPAKTVLFRPFLRWSPIETRLSETHRLPPSRLDPHPILDIPFARTGGSPHADVSFNPWYRRQLAFVDEKGNWSVWELVGQDRRRVDYDISCSYTGTIIPPTPEDPISDVPGATQASEDGWARILWIGNVNTIVVCNRRQMGVFDISGETKEAKRLSCPDFGLARTSSWILDVQRSQQNQKRFFVLTSTMLYLVEVRSAAEDTDYGLQESEAAVILSWRHFRGAEDLTLQIRLSNSELEETRIFIFSRLNSLISVLQCSESADASSSLPSSSLAPTQLRLPSFLVRDLESGKRISSLDVEYCLFGQSEKQGDGPGRTYIRNDDVFFYSITVILNDLSVHQILIHSQRAEDQGETGIVVKHPSWRKKGHSLAQLKKSVNYVTENEKDDFIVPDGILYNPDISGSKISGSITDRSRTRAALSRSLKWTDNDPWSVSNEFMYNELRELGMYPDREGIPGVDIVSLLERIRNQLDEDDTVRAEPFGTLFDLIQSPIQVADIDAISSKFDELFQATLRKNEPDQPQLEIRTAPWLLKNMAPDSNAGLSIASVYDELLRTYIAPLPRNIPIRIRQVKERVARLISTEVLLASSRLRIVDSPPSKPEDSQPKSQETAGFALPVRPSGKGKEKESEPPSWNTRPSSSNPISSLPTPETTPSVASGSTFTSSSQGSGDNPITRLRQHVQITKPQRLTQSEHSAGSQVLLHWRNHFGQDPANYDWEATTKAIRETMSINEDEGMSEPQRARIRRKAERHLKRQRRETAVADAASSMPPFSTSESQPFATSESVPLRSSPGPFRQDHSQSTQANSQPALASQVERGVFGGRPEAKKAKKKNKGGKLPGFR</sequence>
<evidence type="ECO:0000259" key="3">
    <source>
        <dbReference type="Pfam" id="PF20639"/>
    </source>
</evidence>
<evidence type="ECO:0000259" key="4">
    <source>
        <dbReference type="Pfam" id="PF20640"/>
    </source>
</evidence>
<dbReference type="GO" id="GO:0001163">
    <property type="term" value="F:RNA polymerase I transcription regulatory region sequence-specific DNA binding"/>
    <property type="evidence" value="ECO:0007669"/>
    <property type="project" value="TreeGrafter"/>
</dbReference>
<evidence type="ECO:0008006" key="8">
    <source>
        <dbReference type="Google" id="ProtNLM"/>
    </source>
</evidence>
<keyword evidence="6" id="KW-1185">Reference proteome</keyword>
<proteinExistence type="predicted"/>
<dbReference type="Pfam" id="PF20640">
    <property type="entry name" value="Rrn6_HB"/>
    <property type="match status" value="1"/>
</dbReference>
<evidence type="ECO:0000313" key="6">
    <source>
        <dbReference type="Proteomes" id="UP000504636"/>
    </source>
</evidence>
<evidence type="ECO:0000313" key="7">
    <source>
        <dbReference type="RefSeq" id="XP_033583403.1"/>
    </source>
</evidence>
<organism evidence="5">
    <name type="scientific">Mytilinidion resinicola</name>
    <dbReference type="NCBI Taxonomy" id="574789"/>
    <lineage>
        <taxon>Eukaryota</taxon>
        <taxon>Fungi</taxon>
        <taxon>Dikarya</taxon>
        <taxon>Ascomycota</taxon>
        <taxon>Pezizomycotina</taxon>
        <taxon>Dothideomycetes</taxon>
        <taxon>Pleosporomycetidae</taxon>
        <taxon>Mytilinidiales</taxon>
        <taxon>Mytilinidiaceae</taxon>
        <taxon>Mytilinidion</taxon>
    </lineage>
</organism>
<feature type="compositionally biased region" description="Low complexity" evidence="1">
    <location>
        <begin position="859"/>
        <end position="871"/>
    </location>
</feature>
<accession>A0A6A6Z6V2</accession>
<dbReference type="GO" id="GO:0042790">
    <property type="term" value="P:nucleolar large rRNA transcription by RNA polymerase I"/>
    <property type="evidence" value="ECO:0007669"/>
    <property type="project" value="TreeGrafter"/>
</dbReference>
<feature type="compositionally biased region" description="Polar residues" evidence="1">
    <location>
        <begin position="833"/>
        <end position="858"/>
    </location>
</feature>
<reference evidence="7" key="3">
    <citation type="submission" date="2025-04" db="UniProtKB">
        <authorList>
            <consortium name="RefSeq"/>
        </authorList>
    </citation>
    <scope>IDENTIFICATION</scope>
    <source>
        <strain evidence="7">CBS 304.34</strain>
    </source>
</reference>
<feature type="domain" description="RRN6 helical bundle" evidence="4">
    <location>
        <begin position="586"/>
        <end position="789"/>
    </location>
</feature>
<reference evidence="7" key="2">
    <citation type="submission" date="2020-04" db="EMBL/GenBank/DDBJ databases">
        <authorList>
            <consortium name="NCBI Genome Project"/>
        </authorList>
    </citation>
    <scope>NUCLEOTIDE SEQUENCE</scope>
    <source>
        <strain evidence="7">CBS 304.34</strain>
    </source>
</reference>
<dbReference type="EMBL" id="MU003693">
    <property type="protein sequence ID" value="KAF2816439.1"/>
    <property type="molecule type" value="Genomic_DNA"/>
</dbReference>
<feature type="compositionally biased region" description="Polar residues" evidence="1">
    <location>
        <begin position="1000"/>
        <end position="1011"/>
    </location>
</feature>
<dbReference type="PANTHER" id="PTHR28221">
    <property type="entry name" value="RNA POLYMERASE I-SPECIFIC TRANSCRIPTION INITIATION FACTOR RRN6"/>
    <property type="match status" value="1"/>
</dbReference>
<dbReference type="AlphaFoldDB" id="A0A6A6Z6V2"/>
<evidence type="ECO:0000313" key="5">
    <source>
        <dbReference type="EMBL" id="KAF2816439.1"/>
    </source>
</evidence>
<reference evidence="5 7" key="1">
    <citation type="journal article" date="2020" name="Stud. Mycol.">
        <title>101 Dothideomycetes genomes: a test case for predicting lifestyles and emergence of pathogens.</title>
        <authorList>
            <person name="Haridas S."/>
            <person name="Albert R."/>
            <person name="Binder M."/>
            <person name="Bloem J."/>
            <person name="Labutti K."/>
            <person name="Salamov A."/>
            <person name="Andreopoulos B."/>
            <person name="Baker S."/>
            <person name="Barry K."/>
            <person name="Bills G."/>
            <person name="Bluhm B."/>
            <person name="Cannon C."/>
            <person name="Castanera R."/>
            <person name="Culley D."/>
            <person name="Daum C."/>
            <person name="Ezra D."/>
            <person name="Gonzalez J."/>
            <person name="Henrissat B."/>
            <person name="Kuo A."/>
            <person name="Liang C."/>
            <person name="Lipzen A."/>
            <person name="Lutzoni F."/>
            <person name="Magnuson J."/>
            <person name="Mondo S."/>
            <person name="Nolan M."/>
            <person name="Ohm R."/>
            <person name="Pangilinan J."/>
            <person name="Park H.-J."/>
            <person name="Ramirez L."/>
            <person name="Alfaro M."/>
            <person name="Sun H."/>
            <person name="Tritt A."/>
            <person name="Yoshinaga Y."/>
            <person name="Zwiers L.-H."/>
            <person name="Turgeon B."/>
            <person name="Goodwin S."/>
            <person name="Spatafora J."/>
            <person name="Crous P."/>
            <person name="Grigoriev I."/>
        </authorList>
    </citation>
    <scope>NUCLEOTIDE SEQUENCE</scope>
    <source>
        <strain evidence="5 7">CBS 304.34</strain>
    </source>
</reference>
<dbReference type="GeneID" id="54457368"/>
<dbReference type="InterPro" id="IPR048536">
    <property type="entry name" value="Rrn6_K-rich"/>
</dbReference>
<dbReference type="PANTHER" id="PTHR28221:SF2">
    <property type="entry name" value="RNA POLYMERASE I-SPECIFIC TRANSCRIPTION INITIATION FACTOR RRN6"/>
    <property type="match status" value="1"/>
</dbReference>
<dbReference type="Pfam" id="PF10214">
    <property type="entry name" value="Rrn6_beta-prop"/>
    <property type="match status" value="1"/>
</dbReference>